<evidence type="ECO:0000256" key="5">
    <source>
        <dbReference type="ARBA" id="ARBA00022763"/>
    </source>
</evidence>
<dbReference type="InterPro" id="IPR036217">
    <property type="entry name" value="MethylDNA_cys_MeTrfase_DNAb"/>
</dbReference>
<evidence type="ECO:0000256" key="8">
    <source>
        <dbReference type="HAMAP-Rule" id="MF_00772"/>
    </source>
</evidence>
<dbReference type="HAMAP" id="MF_00772">
    <property type="entry name" value="OGT"/>
    <property type="match status" value="1"/>
</dbReference>
<dbReference type="InterPro" id="IPR036631">
    <property type="entry name" value="MGMT_N_sf"/>
</dbReference>
<sequence>MNSGCFNSEIGVLLIEDDGTAITKICFAKENGNTITDEVQSPLFKRAVAQLQDYFNGKTFVFDLPLNPKGTAFQKQVWKTLNEIPYGETKSYGEIAKIIKNEKAARAIGMANNKNPIMIIIPCHRVIGSNGSLVGYAGGIDVKRKLLDMESEYAKCKD</sequence>
<comment type="similarity">
    <text evidence="8">Belongs to the MGMT family.</text>
</comment>
<dbReference type="InterPro" id="IPR008332">
    <property type="entry name" value="MethylG_MeTrfase_N"/>
</dbReference>
<dbReference type="Gene3D" id="3.30.160.70">
    <property type="entry name" value="Methylated DNA-protein cysteine methyltransferase domain"/>
    <property type="match status" value="1"/>
</dbReference>
<dbReference type="GO" id="GO:0008168">
    <property type="term" value="F:methyltransferase activity"/>
    <property type="evidence" value="ECO:0007669"/>
    <property type="project" value="UniProtKB-KW"/>
</dbReference>
<evidence type="ECO:0000313" key="12">
    <source>
        <dbReference type="Proteomes" id="UP000663802"/>
    </source>
</evidence>
<evidence type="ECO:0000259" key="9">
    <source>
        <dbReference type="Pfam" id="PF01035"/>
    </source>
</evidence>
<reference evidence="11 12" key="1">
    <citation type="journal article" date="2021" name="Int. J. Syst. Evol. Microbiol.">
        <title>Clostridium zeae sp. nov., isolated from corn silage.</title>
        <authorList>
            <person name="Kobayashi H."/>
            <person name="Tanizawa Y."/>
            <person name="Yagura M."/>
            <person name="Sakamoto M."/>
            <person name="Ohkuma M."/>
            <person name="Tohno M."/>
        </authorList>
    </citation>
    <scope>NUCLEOTIDE SEQUENCE [LARGE SCALE GENOMIC DNA]</scope>
    <source>
        <strain evidence="11 12">CSC2</strain>
    </source>
</reference>
<gene>
    <name evidence="11" type="primary">ogt_1</name>
    <name evidence="11" type="ORF">CSC2_00340</name>
</gene>
<keyword evidence="12" id="KW-1185">Reference proteome</keyword>
<keyword evidence="4 8" id="KW-0808">Transferase</keyword>
<comment type="caution">
    <text evidence="11">The sequence shown here is derived from an EMBL/GenBank/DDBJ whole genome shotgun (WGS) entry which is preliminary data.</text>
</comment>
<dbReference type="NCBIfam" id="TIGR00589">
    <property type="entry name" value="ogt"/>
    <property type="match status" value="1"/>
</dbReference>
<evidence type="ECO:0000256" key="7">
    <source>
        <dbReference type="ARBA" id="ARBA00049348"/>
    </source>
</evidence>
<dbReference type="PROSITE" id="PS00374">
    <property type="entry name" value="MGMT"/>
    <property type="match status" value="1"/>
</dbReference>
<keyword evidence="5 8" id="KW-0227">DNA damage</keyword>
<evidence type="ECO:0000313" key="11">
    <source>
        <dbReference type="EMBL" id="GFZ29508.1"/>
    </source>
</evidence>
<dbReference type="SUPFAM" id="SSF46767">
    <property type="entry name" value="Methylated DNA-protein cysteine methyltransferase, C-terminal domain"/>
    <property type="match status" value="1"/>
</dbReference>
<keyword evidence="3 8" id="KW-0489">Methyltransferase</keyword>
<dbReference type="GO" id="GO:0032259">
    <property type="term" value="P:methylation"/>
    <property type="evidence" value="ECO:0007669"/>
    <property type="project" value="UniProtKB-KW"/>
</dbReference>
<dbReference type="RefSeq" id="WP_206867552.1">
    <property type="nucleotide sequence ID" value="NZ_BMBA01000001.1"/>
</dbReference>
<feature type="domain" description="Methylated-DNA-[protein]-cysteine S-methyltransferase DNA binding" evidence="9">
    <location>
        <begin position="72"/>
        <end position="151"/>
    </location>
</feature>
<dbReference type="InterPro" id="IPR023546">
    <property type="entry name" value="MGMT"/>
</dbReference>
<dbReference type="InterPro" id="IPR014048">
    <property type="entry name" value="MethylDNA_cys_MeTrfase_DNA-bd"/>
</dbReference>
<evidence type="ECO:0000256" key="6">
    <source>
        <dbReference type="ARBA" id="ARBA00023204"/>
    </source>
</evidence>
<dbReference type="InterPro" id="IPR036388">
    <property type="entry name" value="WH-like_DNA-bd_sf"/>
</dbReference>
<feature type="active site" description="Nucleophile; methyl group acceptor" evidence="8">
    <location>
        <position position="123"/>
    </location>
</feature>
<comment type="subcellular location">
    <subcellularLocation>
        <location evidence="8">Cytoplasm</location>
    </subcellularLocation>
</comment>
<dbReference type="Proteomes" id="UP000663802">
    <property type="component" value="Unassembled WGS sequence"/>
</dbReference>
<dbReference type="EMBL" id="BMBA01000001">
    <property type="protein sequence ID" value="GFZ29508.1"/>
    <property type="molecule type" value="Genomic_DNA"/>
</dbReference>
<dbReference type="Pfam" id="PF01035">
    <property type="entry name" value="DNA_binding_1"/>
    <property type="match status" value="1"/>
</dbReference>
<dbReference type="CDD" id="cd06445">
    <property type="entry name" value="ATase"/>
    <property type="match status" value="1"/>
</dbReference>
<evidence type="ECO:0000256" key="1">
    <source>
        <dbReference type="ARBA" id="ARBA00001286"/>
    </source>
</evidence>
<feature type="domain" description="Methylguanine DNA methyltransferase ribonuclease-like" evidence="10">
    <location>
        <begin position="4"/>
        <end position="67"/>
    </location>
</feature>
<keyword evidence="6 8" id="KW-0234">DNA repair</keyword>
<dbReference type="EC" id="2.1.1.63" evidence="8"/>
<protein>
    <recommendedName>
        <fullName evidence="8">Methylated-DNA--protein-cysteine methyltransferase</fullName>
        <ecNumber evidence="8">2.1.1.63</ecNumber>
    </recommendedName>
    <alternativeName>
        <fullName evidence="8">6-O-methylguanine-DNA methyltransferase</fullName>
        <shortName evidence="8">MGMT</shortName>
    </alternativeName>
    <alternativeName>
        <fullName evidence="8">O-6-methylguanine-DNA-alkyltransferase</fullName>
    </alternativeName>
</protein>
<comment type="function">
    <text evidence="8">Involved in the cellular defense against the biological effects of O6-methylguanine (O6-MeG) and O4-methylthymine (O4-MeT) in DNA. Repairs the methylated nucleobase in DNA by stoichiometrically transferring the methyl group to a cysteine residue in the enzyme. This is a suicide reaction: the enzyme is irreversibly inactivated.</text>
</comment>
<accession>A0ABQ1E443</accession>
<dbReference type="InterPro" id="IPR001497">
    <property type="entry name" value="MethylDNA_cys_MeTrfase_AS"/>
</dbReference>
<evidence type="ECO:0000256" key="2">
    <source>
        <dbReference type="ARBA" id="ARBA00022490"/>
    </source>
</evidence>
<dbReference type="Pfam" id="PF02870">
    <property type="entry name" value="Methyltransf_1N"/>
    <property type="match status" value="1"/>
</dbReference>
<evidence type="ECO:0000256" key="4">
    <source>
        <dbReference type="ARBA" id="ARBA00022679"/>
    </source>
</evidence>
<organism evidence="11 12">
    <name type="scientific">Clostridium zeae</name>
    <dbReference type="NCBI Taxonomy" id="2759022"/>
    <lineage>
        <taxon>Bacteria</taxon>
        <taxon>Bacillati</taxon>
        <taxon>Bacillota</taxon>
        <taxon>Clostridia</taxon>
        <taxon>Eubacteriales</taxon>
        <taxon>Clostridiaceae</taxon>
        <taxon>Clostridium</taxon>
    </lineage>
</organism>
<dbReference type="SUPFAM" id="SSF53155">
    <property type="entry name" value="Methylated DNA-protein cysteine methyltransferase domain"/>
    <property type="match status" value="1"/>
</dbReference>
<evidence type="ECO:0000259" key="10">
    <source>
        <dbReference type="Pfam" id="PF02870"/>
    </source>
</evidence>
<comment type="miscellaneous">
    <text evidence="8">This enzyme catalyzes only one turnover and therefore is not strictly catalytic. According to one definition, an enzyme is a biocatalyst that acts repeatedly and over many reaction cycles.</text>
</comment>
<proteinExistence type="inferred from homology"/>
<dbReference type="PANTHER" id="PTHR10815:SF5">
    <property type="entry name" value="METHYLATED-DNA--PROTEIN-CYSTEINE METHYLTRANSFERASE"/>
    <property type="match status" value="1"/>
</dbReference>
<dbReference type="PANTHER" id="PTHR10815">
    <property type="entry name" value="METHYLATED-DNA--PROTEIN-CYSTEINE METHYLTRANSFERASE"/>
    <property type="match status" value="1"/>
</dbReference>
<keyword evidence="2 8" id="KW-0963">Cytoplasm</keyword>
<evidence type="ECO:0000256" key="3">
    <source>
        <dbReference type="ARBA" id="ARBA00022603"/>
    </source>
</evidence>
<comment type="catalytic activity">
    <reaction evidence="1 8">
        <text>a 4-O-methyl-thymidine in DNA + L-cysteinyl-[protein] = a thymidine in DNA + S-methyl-L-cysteinyl-[protein]</text>
        <dbReference type="Rhea" id="RHEA:53428"/>
        <dbReference type="Rhea" id="RHEA-COMP:10131"/>
        <dbReference type="Rhea" id="RHEA-COMP:10132"/>
        <dbReference type="Rhea" id="RHEA-COMP:13555"/>
        <dbReference type="Rhea" id="RHEA-COMP:13556"/>
        <dbReference type="ChEBI" id="CHEBI:29950"/>
        <dbReference type="ChEBI" id="CHEBI:82612"/>
        <dbReference type="ChEBI" id="CHEBI:137386"/>
        <dbReference type="ChEBI" id="CHEBI:137387"/>
        <dbReference type="EC" id="2.1.1.63"/>
    </reaction>
</comment>
<dbReference type="Gene3D" id="1.10.10.10">
    <property type="entry name" value="Winged helix-like DNA-binding domain superfamily/Winged helix DNA-binding domain"/>
    <property type="match status" value="1"/>
</dbReference>
<comment type="catalytic activity">
    <reaction evidence="7 8">
        <text>a 6-O-methyl-2'-deoxyguanosine in DNA + L-cysteinyl-[protein] = S-methyl-L-cysteinyl-[protein] + a 2'-deoxyguanosine in DNA</text>
        <dbReference type="Rhea" id="RHEA:24000"/>
        <dbReference type="Rhea" id="RHEA-COMP:10131"/>
        <dbReference type="Rhea" id="RHEA-COMP:10132"/>
        <dbReference type="Rhea" id="RHEA-COMP:11367"/>
        <dbReference type="Rhea" id="RHEA-COMP:11368"/>
        <dbReference type="ChEBI" id="CHEBI:29950"/>
        <dbReference type="ChEBI" id="CHEBI:82612"/>
        <dbReference type="ChEBI" id="CHEBI:85445"/>
        <dbReference type="ChEBI" id="CHEBI:85448"/>
        <dbReference type="EC" id="2.1.1.63"/>
    </reaction>
</comment>
<name>A0ABQ1E443_9CLOT</name>